<gene>
    <name evidence="2" type="ORF">HKBW3S06_00506</name>
</gene>
<evidence type="ECO:0000256" key="1">
    <source>
        <dbReference type="SAM" id="MobiDB-lite"/>
    </source>
</evidence>
<dbReference type="AlphaFoldDB" id="A0A6V8NPL9"/>
<evidence type="ECO:0000313" key="2">
    <source>
        <dbReference type="EMBL" id="GFP21280.1"/>
    </source>
</evidence>
<protein>
    <submittedName>
        <fullName evidence="2">Uncharacterized protein</fullName>
    </submittedName>
</protein>
<dbReference type="EMBL" id="BLRV01000031">
    <property type="protein sequence ID" value="GFP21280.1"/>
    <property type="molecule type" value="Genomic_DNA"/>
</dbReference>
<dbReference type="RefSeq" id="WP_176226412.1">
    <property type="nucleotide sequence ID" value="NZ_BLRV01000031.1"/>
</dbReference>
<reference evidence="2 3" key="1">
    <citation type="journal article" date="2020" name="Front. Microbiol.">
        <title>Single-cell genomics of novel Actinobacteria with the Wood-Ljungdahl pathway discovered in a serpentinizing system.</title>
        <authorList>
            <person name="Merino N."/>
            <person name="Kawai M."/>
            <person name="Boyd E.S."/>
            <person name="Colman D.R."/>
            <person name="McGlynn S.E."/>
            <person name="Nealson K.H."/>
            <person name="Kurokawa K."/>
            <person name="Hongoh Y."/>
        </authorList>
    </citation>
    <scope>NUCLEOTIDE SEQUENCE [LARGE SCALE GENOMIC DNA]</scope>
    <source>
        <strain evidence="2 3">S06</strain>
    </source>
</reference>
<feature type="region of interest" description="Disordered" evidence="1">
    <location>
        <begin position="106"/>
        <end position="126"/>
    </location>
</feature>
<name>A0A6V8NPL9_9ACTN</name>
<sequence>MRNLRSELEEFNGEYAPSWKLEEGAIVVGRIKSYSQALTNYGEAWVCTLEEETQGPLSIWLTSTVLIDQFKRLKPKVGERVGIKCLGKHPERKYWRFIVRVDRPEQGPDFESIQGWDRPPQDDPPF</sequence>
<evidence type="ECO:0000313" key="3">
    <source>
        <dbReference type="Proteomes" id="UP000580051"/>
    </source>
</evidence>
<accession>A0A6V8NPL9</accession>
<dbReference type="Proteomes" id="UP000580051">
    <property type="component" value="Unassembled WGS sequence"/>
</dbReference>
<proteinExistence type="predicted"/>
<organism evidence="2 3">
    <name type="scientific">Candidatus Hakubella thermalkaliphila</name>
    <dbReference type="NCBI Taxonomy" id="2754717"/>
    <lineage>
        <taxon>Bacteria</taxon>
        <taxon>Bacillati</taxon>
        <taxon>Actinomycetota</taxon>
        <taxon>Actinomycetota incertae sedis</taxon>
        <taxon>Candidatus Hakubellales</taxon>
        <taxon>Candidatus Hakubellaceae</taxon>
        <taxon>Candidatus Hakubella</taxon>
    </lineage>
</organism>
<comment type="caution">
    <text evidence="2">The sequence shown here is derived from an EMBL/GenBank/DDBJ whole genome shotgun (WGS) entry which is preliminary data.</text>
</comment>